<organism evidence="1 2">
    <name type="scientific">Panicum virgatum</name>
    <name type="common">Blackwell switchgrass</name>
    <dbReference type="NCBI Taxonomy" id="38727"/>
    <lineage>
        <taxon>Eukaryota</taxon>
        <taxon>Viridiplantae</taxon>
        <taxon>Streptophyta</taxon>
        <taxon>Embryophyta</taxon>
        <taxon>Tracheophyta</taxon>
        <taxon>Spermatophyta</taxon>
        <taxon>Magnoliopsida</taxon>
        <taxon>Liliopsida</taxon>
        <taxon>Poales</taxon>
        <taxon>Poaceae</taxon>
        <taxon>PACMAD clade</taxon>
        <taxon>Panicoideae</taxon>
        <taxon>Panicodae</taxon>
        <taxon>Paniceae</taxon>
        <taxon>Panicinae</taxon>
        <taxon>Panicum</taxon>
        <taxon>Panicum sect. Hiantes</taxon>
    </lineage>
</organism>
<reference evidence="1" key="1">
    <citation type="submission" date="2020-05" db="EMBL/GenBank/DDBJ databases">
        <title>WGS assembly of Panicum virgatum.</title>
        <authorList>
            <person name="Lovell J.T."/>
            <person name="Jenkins J."/>
            <person name="Shu S."/>
            <person name="Juenger T.E."/>
            <person name="Schmutz J."/>
        </authorList>
    </citation>
    <scope>NUCLEOTIDE SEQUENCE</scope>
    <source>
        <strain evidence="1">AP13</strain>
    </source>
</reference>
<evidence type="ECO:0000313" key="2">
    <source>
        <dbReference type="Proteomes" id="UP000823388"/>
    </source>
</evidence>
<sequence length="98" mass="11016">MMVKIMVDLDMLMDTVCFRLRDCEVAGGGLGRNVLQLQACVVRSHYGPMKIRKPARIGTPTSCRNWPPGGPHSAWLANWWMCASGKGKKQKESLRTRK</sequence>
<dbReference type="Proteomes" id="UP000823388">
    <property type="component" value="Chromosome 8N"/>
</dbReference>
<protein>
    <submittedName>
        <fullName evidence="1">Uncharacterized protein</fullName>
    </submittedName>
</protein>
<gene>
    <name evidence="1" type="ORF">PVAP13_8NG170802</name>
</gene>
<dbReference type="EMBL" id="CM029052">
    <property type="protein sequence ID" value="KAG2557279.1"/>
    <property type="molecule type" value="Genomic_DNA"/>
</dbReference>
<name>A0A8T0P9G0_PANVG</name>
<evidence type="ECO:0000313" key="1">
    <source>
        <dbReference type="EMBL" id="KAG2557279.1"/>
    </source>
</evidence>
<accession>A0A8T0P9G0</accession>
<keyword evidence="2" id="KW-1185">Reference proteome</keyword>
<dbReference type="AlphaFoldDB" id="A0A8T0P9G0"/>
<comment type="caution">
    <text evidence="1">The sequence shown here is derived from an EMBL/GenBank/DDBJ whole genome shotgun (WGS) entry which is preliminary data.</text>
</comment>
<proteinExistence type="predicted"/>